<comment type="caution">
    <text evidence="2">The sequence shown here is derived from an EMBL/GenBank/DDBJ whole genome shotgun (WGS) entry which is preliminary data.</text>
</comment>
<dbReference type="Proteomes" id="UP000038010">
    <property type="component" value="Unassembled WGS sequence"/>
</dbReference>
<evidence type="ECO:0000313" key="3">
    <source>
        <dbReference type="Proteomes" id="UP000038010"/>
    </source>
</evidence>
<feature type="compositionally biased region" description="Polar residues" evidence="1">
    <location>
        <begin position="1"/>
        <end position="15"/>
    </location>
</feature>
<name>A0A0N0NME1_9EURO</name>
<dbReference type="EMBL" id="LFJN01000012">
    <property type="protein sequence ID" value="KPI40248.1"/>
    <property type="molecule type" value="Genomic_DNA"/>
</dbReference>
<evidence type="ECO:0000256" key="1">
    <source>
        <dbReference type="SAM" id="MobiDB-lite"/>
    </source>
</evidence>
<dbReference type="VEuPathDB" id="FungiDB:AB675_7556"/>
<accession>A0A0N0NME1</accession>
<organism evidence="2 3">
    <name type="scientific">Cyphellophora attinorum</name>
    <dbReference type="NCBI Taxonomy" id="1664694"/>
    <lineage>
        <taxon>Eukaryota</taxon>
        <taxon>Fungi</taxon>
        <taxon>Dikarya</taxon>
        <taxon>Ascomycota</taxon>
        <taxon>Pezizomycotina</taxon>
        <taxon>Eurotiomycetes</taxon>
        <taxon>Chaetothyriomycetidae</taxon>
        <taxon>Chaetothyriales</taxon>
        <taxon>Cyphellophoraceae</taxon>
        <taxon>Cyphellophora</taxon>
    </lineage>
</organism>
<keyword evidence="3" id="KW-1185">Reference proteome</keyword>
<feature type="region of interest" description="Disordered" evidence="1">
    <location>
        <begin position="1"/>
        <end position="46"/>
    </location>
</feature>
<dbReference type="AlphaFoldDB" id="A0A0N0NME1"/>
<reference evidence="2 3" key="1">
    <citation type="submission" date="2015-06" db="EMBL/GenBank/DDBJ databases">
        <title>Draft genome of the ant-associated black yeast Phialophora attae CBS 131958.</title>
        <authorList>
            <person name="Moreno L.F."/>
            <person name="Stielow B.J."/>
            <person name="de Hoog S."/>
            <person name="Vicente V.A."/>
            <person name="Weiss V.A."/>
            <person name="de Vries M."/>
            <person name="Cruz L.M."/>
            <person name="Souza E.M."/>
        </authorList>
    </citation>
    <scope>NUCLEOTIDE SEQUENCE [LARGE SCALE GENOMIC DNA]</scope>
    <source>
        <strain evidence="2 3">CBS 131958</strain>
    </source>
</reference>
<evidence type="ECO:0000313" key="2">
    <source>
        <dbReference type="EMBL" id="KPI40248.1"/>
    </source>
</evidence>
<protein>
    <submittedName>
        <fullName evidence="2">Uncharacterized protein</fullName>
    </submittedName>
</protein>
<dbReference type="GeneID" id="28739814"/>
<gene>
    <name evidence="2" type="ORF">AB675_7556</name>
</gene>
<sequence>MPEQINNPSGNTQGHNFPKNYGPSKPNGPLGPVIKEHYDNGLWHRK</sequence>
<proteinExistence type="predicted"/>
<dbReference type="RefSeq" id="XP_018000211.1">
    <property type="nucleotide sequence ID" value="XM_018147934.1"/>
</dbReference>